<evidence type="ECO:0000313" key="2">
    <source>
        <dbReference type="EMBL" id="CAI5780018.1"/>
    </source>
</evidence>
<feature type="non-terminal residue" evidence="2">
    <location>
        <position position="375"/>
    </location>
</feature>
<reference evidence="2" key="1">
    <citation type="submission" date="2022-12" db="EMBL/GenBank/DDBJ databases">
        <authorList>
            <person name="Alioto T."/>
            <person name="Alioto T."/>
            <person name="Gomez Garrido J."/>
        </authorList>
    </citation>
    <scope>NUCLEOTIDE SEQUENCE</scope>
</reference>
<keyword evidence="1" id="KW-1133">Transmembrane helix</keyword>
<evidence type="ECO:0000313" key="3">
    <source>
        <dbReference type="Proteomes" id="UP001178461"/>
    </source>
</evidence>
<gene>
    <name evidence="2" type="ORF">PODLI_1B021292</name>
</gene>
<organism evidence="2 3">
    <name type="scientific">Podarcis lilfordi</name>
    <name type="common">Lilford's wall lizard</name>
    <dbReference type="NCBI Taxonomy" id="74358"/>
    <lineage>
        <taxon>Eukaryota</taxon>
        <taxon>Metazoa</taxon>
        <taxon>Chordata</taxon>
        <taxon>Craniata</taxon>
        <taxon>Vertebrata</taxon>
        <taxon>Euteleostomi</taxon>
        <taxon>Lepidosauria</taxon>
        <taxon>Squamata</taxon>
        <taxon>Bifurcata</taxon>
        <taxon>Unidentata</taxon>
        <taxon>Episquamata</taxon>
        <taxon>Laterata</taxon>
        <taxon>Lacertibaenia</taxon>
        <taxon>Lacertidae</taxon>
        <taxon>Podarcis</taxon>
    </lineage>
</organism>
<feature type="transmembrane region" description="Helical" evidence="1">
    <location>
        <begin position="137"/>
        <end position="156"/>
    </location>
</feature>
<proteinExistence type="predicted"/>
<protein>
    <submittedName>
        <fullName evidence="2">Uncharacterized protein</fullName>
    </submittedName>
</protein>
<keyword evidence="1" id="KW-0472">Membrane</keyword>
<dbReference type="AlphaFoldDB" id="A0AA35KN47"/>
<sequence>TSQNDPSNVCGQGSPGIGLDEPAFRVTSYLEELEKHRFSVCCHPAVETRVSTSITKHLYFGVYAIISELGRGHWYSWDLWSIMLLVVLLWFARLYLHYFSQWVLLHAISVPVTKFQFYPHTVDLCYQNSLVRTSEELAMIVVGPLTLNTVMLLMVLMRWGCQLLFGSFPSYLSKLIIAWGLWTMLDPLAVFVVDAFLGRLHYAPGKPIADCAKMYWLFLRIEESGILGILITLLLYTMLFLISSTSLYLYLMRMHNEGWLMDIFKRIQSDEATLFVPFDLEISNQELSYIVKKAEQWRGINGEKRKVIVCDYIWKDHANKSDVSSTGLQLPNEILKSIGSSGAVTVHVSIYTVHLGGFQELYRHFLRLPSGAIVE</sequence>
<evidence type="ECO:0000256" key="1">
    <source>
        <dbReference type="SAM" id="Phobius"/>
    </source>
</evidence>
<keyword evidence="3" id="KW-1185">Reference proteome</keyword>
<feature type="non-terminal residue" evidence="2">
    <location>
        <position position="1"/>
    </location>
</feature>
<dbReference type="PANTHER" id="PTHR33862">
    <property type="entry name" value="OROFACIAL CLEFT 1 CANDIDATE GENE 1 PROTEIN"/>
    <property type="match status" value="1"/>
</dbReference>
<accession>A0AA35KN47</accession>
<feature type="transmembrane region" description="Helical" evidence="1">
    <location>
        <begin position="77"/>
        <end position="96"/>
    </location>
</feature>
<keyword evidence="1" id="KW-0812">Transmembrane</keyword>
<feature type="transmembrane region" description="Helical" evidence="1">
    <location>
        <begin position="226"/>
        <end position="251"/>
    </location>
</feature>
<name>A0AA35KN47_9SAUR</name>
<dbReference type="PANTHER" id="PTHR33862:SF3">
    <property type="entry name" value="OROFACIAL CLEFT 1 CANDIDATE GENE 1 PROTEIN"/>
    <property type="match status" value="1"/>
</dbReference>
<dbReference type="InterPro" id="IPR031390">
    <property type="entry name" value="OFCC1"/>
</dbReference>
<dbReference type="Proteomes" id="UP001178461">
    <property type="component" value="Chromosome 7"/>
</dbReference>
<dbReference type="EMBL" id="OX395132">
    <property type="protein sequence ID" value="CAI5780018.1"/>
    <property type="molecule type" value="Genomic_DNA"/>
</dbReference>